<dbReference type="Proteomes" id="UP000271098">
    <property type="component" value="Unassembled WGS sequence"/>
</dbReference>
<evidence type="ECO:0000313" key="2">
    <source>
        <dbReference type="EMBL" id="VDN31520.1"/>
    </source>
</evidence>
<proteinExistence type="predicted"/>
<protein>
    <submittedName>
        <fullName evidence="4">Auxin_canalis domain-containing protein</fullName>
    </submittedName>
</protein>
<reference evidence="2 3" key="2">
    <citation type="submission" date="2018-11" db="EMBL/GenBank/DDBJ databases">
        <authorList>
            <consortium name="Pathogen Informatics"/>
        </authorList>
    </citation>
    <scope>NUCLEOTIDE SEQUENCE [LARGE SCALE GENOMIC DNA]</scope>
</reference>
<dbReference type="AlphaFoldDB" id="A0A183EBJ1"/>
<gene>
    <name evidence="2" type="ORF">GPUH_LOCUS18332</name>
</gene>
<evidence type="ECO:0000313" key="3">
    <source>
        <dbReference type="Proteomes" id="UP000271098"/>
    </source>
</evidence>
<dbReference type="EMBL" id="UYRT01086578">
    <property type="protein sequence ID" value="VDN31520.1"/>
    <property type="molecule type" value="Genomic_DNA"/>
</dbReference>
<accession>A0A183EBJ1</accession>
<keyword evidence="3" id="KW-1185">Reference proteome</keyword>
<organism evidence="4">
    <name type="scientific">Gongylonema pulchrum</name>
    <dbReference type="NCBI Taxonomy" id="637853"/>
    <lineage>
        <taxon>Eukaryota</taxon>
        <taxon>Metazoa</taxon>
        <taxon>Ecdysozoa</taxon>
        <taxon>Nematoda</taxon>
        <taxon>Chromadorea</taxon>
        <taxon>Rhabditida</taxon>
        <taxon>Spirurina</taxon>
        <taxon>Spiruromorpha</taxon>
        <taxon>Spiruroidea</taxon>
        <taxon>Gongylonematidae</taxon>
        <taxon>Gongylonema</taxon>
    </lineage>
</organism>
<evidence type="ECO:0000256" key="1">
    <source>
        <dbReference type="SAM" id="MobiDB-lite"/>
    </source>
</evidence>
<feature type="region of interest" description="Disordered" evidence="1">
    <location>
        <begin position="95"/>
        <end position="137"/>
    </location>
</feature>
<sequence length="238" mass="24769">MGSSAELSFDEKALLSSAEASIPLWLNCAATAAALPFEQSFLMAQRSARIGCSGSNWPNMFRAERKSAPAAVTPSAANNCFSINRLLGASVALTPKPAPNEEQASGTVPKDPEPAATQIPGKEAASSSGIKSNSEGTKTENDLLAALHATTRLHSVPSIPLNQDATSALNFPKSMGSNGSISDRKLMGSSAELSFDEKALLSSAEASIPLWLNCAATAAALPFEQSFLMAQRSGKLTR</sequence>
<evidence type="ECO:0000313" key="4">
    <source>
        <dbReference type="WBParaSite" id="GPUH_0001835701-mRNA-1"/>
    </source>
</evidence>
<feature type="compositionally biased region" description="Polar residues" evidence="1">
    <location>
        <begin position="125"/>
        <end position="136"/>
    </location>
</feature>
<name>A0A183EBJ1_9BILA</name>
<reference evidence="4" key="1">
    <citation type="submission" date="2016-06" db="UniProtKB">
        <authorList>
            <consortium name="WormBaseParasite"/>
        </authorList>
    </citation>
    <scope>IDENTIFICATION</scope>
</reference>
<dbReference type="WBParaSite" id="GPUH_0001835701-mRNA-1">
    <property type="protein sequence ID" value="GPUH_0001835701-mRNA-1"/>
    <property type="gene ID" value="GPUH_0001835701"/>
</dbReference>